<gene>
    <name evidence="1" type="ORF">H6G18_14305</name>
</gene>
<proteinExistence type="predicted"/>
<keyword evidence="2" id="KW-1185">Reference proteome</keyword>
<name>A0ABR8CSZ7_9NOST</name>
<protein>
    <submittedName>
        <fullName evidence="1">Uncharacterized protein</fullName>
    </submittedName>
</protein>
<sequence length="173" mass="19676">MTSSEEYRRQIMKDLAQGNVESLDTPTGEPATEYETFDDFAQRTTPDQRRQLFGRSFQPNQIPSSQMEPELQKAIAQIKPNERDDVARAFFKHLKQRGLDDKHLEQQLGLSTRHPNRMNADDVSKLASFAYHNHPDIFREVLAEQPGIIKFLSNPVVAGIIGIAAAKWLGSRK</sequence>
<dbReference type="Proteomes" id="UP000607281">
    <property type="component" value="Unassembled WGS sequence"/>
</dbReference>
<comment type="caution">
    <text evidence="1">The sequence shown here is derived from an EMBL/GenBank/DDBJ whole genome shotgun (WGS) entry which is preliminary data.</text>
</comment>
<dbReference type="EMBL" id="JACJRF010000023">
    <property type="protein sequence ID" value="MBD2345312.1"/>
    <property type="molecule type" value="Genomic_DNA"/>
</dbReference>
<evidence type="ECO:0000313" key="2">
    <source>
        <dbReference type="Proteomes" id="UP000607281"/>
    </source>
</evidence>
<reference evidence="1 2" key="1">
    <citation type="journal article" date="2020" name="ISME J.">
        <title>Comparative genomics reveals insights into cyanobacterial evolution and habitat adaptation.</title>
        <authorList>
            <person name="Chen M.Y."/>
            <person name="Teng W.K."/>
            <person name="Zhao L."/>
            <person name="Hu C.X."/>
            <person name="Zhou Y.K."/>
            <person name="Han B.P."/>
            <person name="Song L.R."/>
            <person name="Shu W.S."/>
        </authorList>
    </citation>
    <scope>NUCLEOTIDE SEQUENCE [LARGE SCALE GENOMIC DNA]</scope>
    <source>
        <strain evidence="1 2">FACHB-260</strain>
    </source>
</reference>
<evidence type="ECO:0000313" key="1">
    <source>
        <dbReference type="EMBL" id="MBD2345312.1"/>
    </source>
</evidence>
<organism evidence="1 2">
    <name type="scientific">Anabaena subtropica FACHB-260</name>
    <dbReference type="NCBI Taxonomy" id="2692884"/>
    <lineage>
        <taxon>Bacteria</taxon>
        <taxon>Bacillati</taxon>
        <taxon>Cyanobacteriota</taxon>
        <taxon>Cyanophyceae</taxon>
        <taxon>Nostocales</taxon>
        <taxon>Nostocaceae</taxon>
        <taxon>Anabaena</taxon>
    </lineage>
</organism>
<accession>A0ABR8CSZ7</accession>
<dbReference type="RefSeq" id="WP_190407756.1">
    <property type="nucleotide sequence ID" value="NZ_JACJRF010000023.1"/>
</dbReference>